<feature type="domain" description="PEGA" evidence="3">
    <location>
        <begin position="57"/>
        <end position="101"/>
    </location>
</feature>
<reference evidence="4" key="1">
    <citation type="submission" date="2021-01" db="EMBL/GenBank/DDBJ databases">
        <title>Description of Breznakiella homolactica.</title>
        <authorList>
            <person name="Song Y."/>
            <person name="Brune A."/>
        </authorList>
    </citation>
    <scope>NUCLEOTIDE SEQUENCE</scope>
    <source>
        <strain evidence="4">RmG30</strain>
    </source>
</reference>
<evidence type="ECO:0000259" key="3">
    <source>
        <dbReference type="Pfam" id="PF08308"/>
    </source>
</evidence>
<dbReference type="Gene3D" id="3.90.1580.10">
    <property type="entry name" value="paralog of FGE (formylglycine-generating enzyme)"/>
    <property type="match status" value="2"/>
</dbReference>
<name>A0A7T7XKA6_9SPIR</name>
<accession>A0A7T7XKA6</accession>
<dbReference type="InterPro" id="IPR042095">
    <property type="entry name" value="SUMF_sf"/>
</dbReference>
<keyword evidence="1" id="KW-0472">Membrane</keyword>
<dbReference type="InterPro" id="IPR051043">
    <property type="entry name" value="Sulfatase_Mod_Factor_Kinase"/>
</dbReference>
<proteinExistence type="predicted"/>
<dbReference type="GO" id="GO:0120147">
    <property type="term" value="F:formylglycine-generating oxidase activity"/>
    <property type="evidence" value="ECO:0007669"/>
    <property type="project" value="TreeGrafter"/>
</dbReference>
<dbReference type="PANTHER" id="PTHR23150">
    <property type="entry name" value="SULFATASE MODIFYING FACTOR 1, 2"/>
    <property type="match status" value="1"/>
</dbReference>
<dbReference type="Pfam" id="PF03781">
    <property type="entry name" value="FGE-sulfatase"/>
    <property type="match status" value="2"/>
</dbReference>
<evidence type="ECO:0000256" key="1">
    <source>
        <dbReference type="SAM" id="Phobius"/>
    </source>
</evidence>
<evidence type="ECO:0000313" key="4">
    <source>
        <dbReference type="EMBL" id="QQO07974.1"/>
    </source>
</evidence>
<feature type="domain" description="Sulfatase-modifying factor enzyme-like" evidence="2">
    <location>
        <begin position="421"/>
        <end position="492"/>
    </location>
</feature>
<feature type="transmembrane region" description="Helical" evidence="1">
    <location>
        <begin position="27"/>
        <end position="52"/>
    </location>
</feature>
<dbReference type="InterPro" id="IPR016187">
    <property type="entry name" value="CTDL_fold"/>
</dbReference>
<feature type="domain" description="Sulfatase-modifying factor enzyme-like" evidence="2">
    <location>
        <begin position="295"/>
        <end position="414"/>
    </location>
</feature>
<dbReference type="InterPro" id="IPR005532">
    <property type="entry name" value="SUMF_dom"/>
</dbReference>
<organism evidence="4 5">
    <name type="scientific">Breznakiella homolactica</name>
    <dbReference type="NCBI Taxonomy" id="2798577"/>
    <lineage>
        <taxon>Bacteria</taxon>
        <taxon>Pseudomonadati</taxon>
        <taxon>Spirochaetota</taxon>
        <taxon>Spirochaetia</taxon>
        <taxon>Spirochaetales</taxon>
        <taxon>Breznakiellaceae</taxon>
        <taxon>Breznakiella</taxon>
    </lineage>
</organism>
<dbReference type="PANTHER" id="PTHR23150:SF19">
    <property type="entry name" value="FORMYLGLYCINE-GENERATING ENZYME"/>
    <property type="match status" value="1"/>
</dbReference>
<evidence type="ECO:0000313" key="5">
    <source>
        <dbReference type="Proteomes" id="UP000595917"/>
    </source>
</evidence>
<sequence length="501" mass="53409">MSGKNKKTEQLPEDSVKLKPLFGVRPGVYLAVLYGAIICLIAFFLLFFPGIINPGSKIRFDSEPLGAAVRVDGVYIGTTPCTVFVPRGQHTVTFVLPGFAESQSDQFVRSRIFASLFAGPKETVTAGLTAEDPVGALAREASEYARWSFAGEPTAIYQIPLSLSEGVYRAGTAAADSGIRLEMEGILSGAARFSVSAAGIRDLIRAKTLLDNSGNSPSPVSLAASAADILVYLSGTPGAASWLAGCLPLESATRIGDSAWLEDETRNARTMTTRPRQYPAAGGITQVASLRFRQIPGGTVVLGSPFPREQTVESFWICETEVGKSDWDAFVRANPVWSRDNIQELTEQGLVTGDYLTGSTNPAAPVLTVPGVSWHAAKAFCAWLTGSLGPAMDGYEIRLPREAEWEYAAKLDQAAGQPQITDMLGGYWEWCEDPYAHLSFLPAPESAAALISSPDRSVRGGSWINPSGSVQTETRGSLAPETCSPFVSFRPVIAGKRGAGS</sequence>
<dbReference type="Proteomes" id="UP000595917">
    <property type="component" value="Chromosome"/>
</dbReference>
<dbReference type="AlphaFoldDB" id="A0A7T7XKA6"/>
<keyword evidence="5" id="KW-1185">Reference proteome</keyword>
<gene>
    <name evidence="4" type="ORF">JFL75_13610</name>
</gene>
<keyword evidence="1" id="KW-0812">Transmembrane</keyword>
<dbReference type="EMBL" id="CP067089">
    <property type="protein sequence ID" value="QQO07974.1"/>
    <property type="molecule type" value="Genomic_DNA"/>
</dbReference>
<dbReference type="SUPFAM" id="SSF56436">
    <property type="entry name" value="C-type lectin-like"/>
    <property type="match status" value="1"/>
</dbReference>
<evidence type="ECO:0000259" key="2">
    <source>
        <dbReference type="Pfam" id="PF03781"/>
    </source>
</evidence>
<dbReference type="InterPro" id="IPR013229">
    <property type="entry name" value="PEGA"/>
</dbReference>
<dbReference type="RefSeq" id="WP_215625280.1">
    <property type="nucleotide sequence ID" value="NZ_CP067089.2"/>
</dbReference>
<dbReference type="KEGG" id="bhc:JFL75_13610"/>
<protein>
    <submittedName>
        <fullName evidence="4">SUMF1/EgtB/PvdO family nonheme iron enzyme</fullName>
    </submittedName>
</protein>
<keyword evidence="1" id="KW-1133">Transmembrane helix</keyword>
<dbReference type="Pfam" id="PF08308">
    <property type="entry name" value="PEGA"/>
    <property type="match status" value="1"/>
</dbReference>